<dbReference type="Proteomes" id="UP000005665">
    <property type="component" value="Segment"/>
</dbReference>
<gene>
    <name evidence="2" type="primary">95</name>
    <name evidence="2" type="ORF">SAINTUS_95</name>
</gene>
<evidence type="ECO:0000313" key="3">
    <source>
        <dbReference type="Proteomes" id="UP000005665"/>
    </source>
</evidence>
<evidence type="ECO:0000256" key="1">
    <source>
        <dbReference type="SAM" id="Phobius"/>
    </source>
</evidence>
<keyword evidence="1" id="KW-1133">Transmembrane helix</keyword>
<protein>
    <submittedName>
        <fullName evidence="2">Uncharacterized protein</fullName>
    </submittedName>
</protein>
<proteinExistence type="predicted"/>
<reference evidence="2 3" key="1">
    <citation type="journal article" date="2012" name="J. Virol.">
        <title>Complete Genome Sequences of 138 Mycobacteriophages.</title>
        <authorList>
            <consortium name="the Science Education Alliance Phage Hunters Advancing Genomics and Evolutionary Science Program"/>
            <consortium name="the KwaZulu-Natal Research Institute for Tuberculosis and HIV Mycobacterial Genetics Course Students"/>
            <consortium name="the Phage Hunters Integrating Research and Education Program"/>
            <person name="Hatfull G.F."/>
        </authorList>
    </citation>
    <scope>NUCLEOTIDE SEQUENCE [LARGE SCALE GENOMIC DNA]</scope>
</reference>
<evidence type="ECO:0000313" key="2">
    <source>
        <dbReference type="EMBL" id="AER26481.1"/>
    </source>
</evidence>
<keyword evidence="1" id="KW-0472">Membrane</keyword>
<sequence length="36" mass="4032">MGEGRENRVSAYEVVTLFLALPGAVWATLELLKRLK</sequence>
<name>G8IRH8_9CAUD</name>
<accession>G8IRH8</accession>
<organism evidence="2 3">
    <name type="scientific">Mycobacterium phage Saintus</name>
    <dbReference type="NCBI Taxonomy" id="2923007"/>
    <lineage>
        <taxon>Viruses</taxon>
        <taxon>Duplodnaviria</taxon>
        <taxon>Heunggongvirae</taxon>
        <taxon>Uroviricota</taxon>
        <taxon>Caudoviricetes</taxon>
        <taxon>Fromanvirus</taxon>
        <taxon>Fromanvirus saintus</taxon>
    </lineage>
</organism>
<keyword evidence="1" id="KW-0812">Transmembrane</keyword>
<dbReference type="KEGG" id="vg:40235132"/>
<dbReference type="EMBL" id="JN831654">
    <property type="protein sequence ID" value="AER26481.1"/>
    <property type="molecule type" value="Genomic_DNA"/>
</dbReference>
<keyword evidence="3" id="KW-1185">Reference proteome</keyword>
<dbReference type="RefSeq" id="YP_009638360.1">
    <property type="nucleotide sequence ID" value="NC_042335.1"/>
</dbReference>
<dbReference type="GeneID" id="40235132"/>
<feature type="transmembrane region" description="Helical" evidence="1">
    <location>
        <begin position="12"/>
        <end position="32"/>
    </location>
</feature>